<keyword evidence="1" id="KW-0853">WD repeat</keyword>
<dbReference type="EMBL" id="JPKZ01002566">
    <property type="protein sequence ID" value="KHN76183.1"/>
    <property type="molecule type" value="Genomic_DNA"/>
</dbReference>
<dbReference type="SUPFAM" id="SSF50978">
    <property type="entry name" value="WD40 repeat-like"/>
    <property type="match status" value="1"/>
</dbReference>
<reference evidence="2 3" key="1">
    <citation type="submission" date="2014-11" db="EMBL/GenBank/DDBJ databases">
        <title>Genetic blueprint of the zoonotic pathogen Toxocara canis.</title>
        <authorList>
            <person name="Zhu X.-Q."/>
            <person name="Korhonen P.K."/>
            <person name="Cai H."/>
            <person name="Young N.D."/>
            <person name="Nejsum P."/>
            <person name="von Samson-Himmelstjerna G."/>
            <person name="Boag P.R."/>
            <person name="Tan P."/>
            <person name="Li Q."/>
            <person name="Min J."/>
            <person name="Yang Y."/>
            <person name="Wang X."/>
            <person name="Fang X."/>
            <person name="Hall R.S."/>
            <person name="Hofmann A."/>
            <person name="Sternberg P.W."/>
            <person name="Jex A.R."/>
            <person name="Gasser R.B."/>
        </authorList>
    </citation>
    <scope>NUCLEOTIDE SEQUENCE [LARGE SCALE GENOMIC DNA]</scope>
    <source>
        <strain evidence="2">PN_DK_2014</strain>
    </source>
</reference>
<dbReference type="OrthoDB" id="2096344at2759"/>
<dbReference type="InterPro" id="IPR015943">
    <property type="entry name" value="WD40/YVTN_repeat-like_dom_sf"/>
</dbReference>
<dbReference type="PROSITE" id="PS50082">
    <property type="entry name" value="WD_REPEATS_2"/>
    <property type="match status" value="2"/>
</dbReference>
<evidence type="ECO:0000256" key="1">
    <source>
        <dbReference type="PROSITE-ProRule" id="PRU00221"/>
    </source>
</evidence>
<feature type="repeat" description="WD" evidence="1">
    <location>
        <begin position="72"/>
        <end position="113"/>
    </location>
</feature>
<dbReference type="Pfam" id="PF00400">
    <property type="entry name" value="WD40"/>
    <property type="match status" value="2"/>
</dbReference>
<dbReference type="OMA" id="VRALTFM"/>
<dbReference type="PANTHER" id="PTHR19863">
    <property type="entry name" value="NEMITIN (NEURONAL ENRICHED MAP INTERACTING PROTEIN) HOMOLOG"/>
    <property type="match status" value="1"/>
</dbReference>
<dbReference type="STRING" id="6265.A0A0B2V3R4"/>
<comment type="caution">
    <text evidence="2">The sequence shown here is derived from an EMBL/GenBank/DDBJ whole genome shotgun (WGS) entry which is preliminary data.</text>
</comment>
<proteinExistence type="predicted"/>
<dbReference type="InterPro" id="IPR040067">
    <property type="entry name" value="WDR47"/>
</dbReference>
<evidence type="ECO:0000313" key="3">
    <source>
        <dbReference type="Proteomes" id="UP000031036"/>
    </source>
</evidence>
<dbReference type="SMART" id="SM00320">
    <property type="entry name" value="WD40"/>
    <property type="match status" value="5"/>
</dbReference>
<dbReference type="InterPro" id="IPR036322">
    <property type="entry name" value="WD40_repeat_dom_sf"/>
</dbReference>
<dbReference type="AlphaFoldDB" id="A0A0B2V3R4"/>
<dbReference type="InterPro" id="IPR001680">
    <property type="entry name" value="WD40_rpt"/>
</dbReference>
<feature type="repeat" description="WD" evidence="1">
    <location>
        <begin position="164"/>
        <end position="204"/>
    </location>
</feature>
<sequence length="342" mass="37408">MSSPDFSSLHSIFAQKTKKSAKWKSCDYELEHAASCFEISPDGSSFAVGDCEGHLVTLRLSEDGAFVATDETQRHGSRITDIAFNPTSDLLATCSNDNKIEISSFRSDSSTVAGQRGARVSMNDRVRALTFMEDLGNRSSIIFSGVGREICITDCCSASTFRTLKGHTGLVTAFCTWGGCLFASSSMDKTIRIWDMRVGDAVRVFDPLLKPAAIGSSSFHVDGNGRVLVRGDSDGTLRAFDMGSTKEICAKRVFDKSVLCTRIANSRRFLVTSDEKCICLCDFRDLYQVPLPCNVVKSAEKCLAIRWHPMRASFATLDASKLLRLWQCAVTERANDMVSGGS</sequence>
<dbReference type="PANTHER" id="PTHR19863:SF11">
    <property type="entry name" value="WD REPEAT-CONTAINING PROTEIN 47-LIKE PROTEIN"/>
    <property type="match status" value="1"/>
</dbReference>
<keyword evidence="3" id="KW-1185">Reference proteome</keyword>
<protein>
    <submittedName>
        <fullName evidence="2">WD repeat-containing protein 47</fullName>
    </submittedName>
</protein>
<evidence type="ECO:0000313" key="2">
    <source>
        <dbReference type="EMBL" id="KHN76183.1"/>
    </source>
</evidence>
<gene>
    <name evidence="2" type="primary">Wdr47</name>
    <name evidence="2" type="ORF">Tcan_11253</name>
</gene>
<name>A0A0B2V3R4_TOXCA</name>
<organism evidence="2 3">
    <name type="scientific">Toxocara canis</name>
    <name type="common">Canine roundworm</name>
    <dbReference type="NCBI Taxonomy" id="6265"/>
    <lineage>
        <taxon>Eukaryota</taxon>
        <taxon>Metazoa</taxon>
        <taxon>Ecdysozoa</taxon>
        <taxon>Nematoda</taxon>
        <taxon>Chromadorea</taxon>
        <taxon>Rhabditida</taxon>
        <taxon>Spirurina</taxon>
        <taxon>Ascaridomorpha</taxon>
        <taxon>Ascaridoidea</taxon>
        <taxon>Toxocaridae</taxon>
        <taxon>Toxocara</taxon>
    </lineage>
</organism>
<accession>A0A0B2V3R4</accession>
<dbReference type="Proteomes" id="UP000031036">
    <property type="component" value="Unassembled WGS sequence"/>
</dbReference>
<dbReference type="Gene3D" id="2.130.10.10">
    <property type="entry name" value="YVTN repeat-like/Quinoprotein amine dehydrogenase"/>
    <property type="match status" value="2"/>
</dbReference>